<dbReference type="PANTHER" id="PTHR43685:SF2">
    <property type="entry name" value="GLYCOSYLTRANSFERASE 2-LIKE DOMAIN-CONTAINING PROTEIN"/>
    <property type="match status" value="1"/>
</dbReference>
<dbReference type="InterPro" id="IPR050834">
    <property type="entry name" value="Glycosyltransf_2"/>
</dbReference>
<keyword evidence="2" id="KW-0808">Transferase</keyword>
<evidence type="ECO:0000313" key="3">
    <source>
        <dbReference type="Proteomes" id="UP000429232"/>
    </source>
</evidence>
<evidence type="ECO:0000313" key="2">
    <source>
        <dbReference type="EMBL" id="QQL50206.1"/>
    </source>
</evidence>
<dbReference type="RefSeq" id="WP_157522789.1">
    <property type="nucleotide sequence ID" value="NZ_CP066775.1"/>
</dbReference>
<dbReference type="SUPFAM" id="SSF53448">
    <property type="entry name" value="Nucleotide-diphospho-sugar transferases"/>
    <property type="match status" value="1"/>
</dbReference>
<dbReference type="EMBL" id="CP066775">
    <property type="protein sequence ID" value="QQL50206.1"/>
    <property type="molecule type" value="Genomic_DNA"/>
</dbReference>
<proteinExistence type="predicted"/>
<dbReference type="Pfam" id="PF00535">
    <property type="entry name" value="Glycos_transf_2"/>
    <property type="match status" value="1"/>
</dbReference>
<evidence type="ECO:0000259" key="1">
    <source>
        <dbReference type="Pfam" id="PF00535"/>
    </source>
</evidence>
<organism evidence="2 3">
    <name type="scientific">Mucilaginibacter ginkgonis</name>
    <dbReference type="NCBI Taxonomy" id="2682091"/>
    <lineage>
        <taxon>Bacteria</taxon>
        <taxon>Pseudomonadati</taxon>
        <taxon>Bacteroidota</taxon>
        <taxon>Sphingobacteriia</taxon>
        <taxon>Sphingobacteriales</taxon>
        <taxon>Sphingobacteriaceae</taxon>
        <taxon>Mucilaginibacter</taxon>
    </lineage>
</organism>
<dbReference type="Proteomes" id="UP000429232">
    <property type="component" value="Chromosome"/>
</dbReference>
<dbReference type="InterPro" id="IPR029044">
    <property type="entry name" value="Nucleotide-diphossugar_trans"/>
</dbReference>
<gene>
    <name evidence="2" type="ORF">GO620_001770</name>
</gene>
<accession>A0A6I4HUH1</accession>
<dbReference type="PANTHER" id="PTHR43685">
    <property type="entry name" value="GLYCOSYLTRANSFERASE"/>
    <property type="match status" value="1"/>
</dbReference>
<sequence>MKASFVIVNYNRKDELLFTLKSTKELIRNTDYEIVVVDNASTDGSADAVREAYPDVVLLINSVNTGAPAWNLGFKAAKGDYFVILDDDSHIEYGLEEALNYMDANKDVGVLALNVVTGPYTSEMWDWKDGQDTVGFIGCGAILRKDTYYKIGGYADWIFLYVNEWEYGLRCIDAGYSVKFFEDSKVIHRASSINRSSKRLRIFVTQHELGIVYKFFSVKRNKYLLRVMINNLKIIKHGDFKNAWYNLIGISKFFSLAKKLSYTPVSPEAQQLFVENFQITKKSAFGFLLGK</sequence>
<keyword evidence="3" id="KW-1185">Reference proteome</keyword>
<dbReference type="Gene3D" id="3.90.550.10">
    <property type="entry name" value="Spore Coat Polysaccharide Biosynthesis Protein SpsA, Chain A"/>
    <property type="match status" value="1"/>
</dbReference>
<protein>
    <submittedName>
        <fullName evidence="2">Glycosyltransferase</fullName>
    </submittedName>
</protein>
<dbReference type="InterPro" id="IPR001173">
    <property type="entry name" value="Glyco_trans_2-like"/>
</dbReference>
<dbReference type="AlphaFoldDB" id="A0A6I4HUH1"/>
<dbReference type="GO" id="GO:0016740">
    <property type="term" value="F:transferase activity"/>
    <property type="evidence" value="ECO:0007669"/>
    <property type="project" value="UniProtKB-KW"/>
</dbReference>
<dbReference type="KEGG" id="mgik:GO620_001770"/>
<feature type="domain" description="Glycosyltransferase 2-like" evidence="1">
    <location>
        <begin position="4"/>
        <end position="125"/>
    </location>
</feature>
<name>A0A6I4HUH1_9SPHI</name>
<reference evidence="2 3" key="1">
    <citation type="submission" date="2020-12" db="EMBL/GenBank/DDBJ databases">
        <title>HMF7856_wgs.fasta genome submission.</title>
        <authorList>
            <person name="Kang H."/>
            <person name="Kim H."/>
            <person name="Joh K."/>
        </authorList>
    </citation>
    <scope>NUCLEOTIDE SEQUENCE [LARGE SCALE GENOMIC DNA]</scope>
    <source>
        <strain evidence="2 3">HMF7856</strain>
    </source>
</reference>